<comment type="subunit">
    <text evidence="2">Homotetramer.</text>
</comment>
<gene>
    <name evidence="5" type="ORF">F7D73_08475</name>
</gene>
<dbReference type="Pfam" id="PF00436">
    <property type="entry name" value="SSB"/>
    <property type="match status" value="1"/>
</dbReference>
<dbReference type="RefSeq" id="WP_153123858.1">
    <property type="nucleotide sequence ID" value="NZ_VZCB01000069.1"/>
</dbReference>
<dbReference type="GO" id="GO:0009295">
    <property type="term" value="C:nucleoid"/>
    <property type="evidence" value="ECO:0007669"/>
    <property type="project" value="TreeGrafter"/>
</dbReference>
<dbReference type="GO" id="GO:0006260">
    <property type="term" value="P:DNA replication"/>
    <property type="evidence" value="ECO:0007669"/>
    <property type="project" value="InterPro"/>
</dbReference>
<name>A0A6G1U0Q0_9BACT</name>
<dbReference type="PROSITE" id="PS50935">
    <property type="entry name" value="SSB"/>
    <property type="match status" value="1"/>
</dbReference>
<evidence type="ECO:0000256" key="2">
    <source>
        <dbReference type="HAMAP-Rule" id="MF_00984"/>
    </source>
</evidence>
<dbReference type="GO" id="GO:0003697">
    <property type="term" value="F:single-stranded DNA binding"/>
    <property type="evidence" value="ECO:0007669"/>
    <property type="project" value="UniProtKB-UniRule"/>
</dbReference>
<dbReference type="Gene3D" id="2.40.50.140">
    <property type="entry name" value="Nucleic acid-binding proteins"/>
    <property type="match status" value="1"/>
</dbReference>
<feature type="compositionally biased region" description="Low complexity" evidence="4">
    <location>
        <begin position="110"/>
        <end position="142"/>
    </location>
</feature>
<accession>A0A6G1U0Q0</accession>
<comment type="caution">
    <text evidence="5">The sequence shown here is derived from an EMBL/GenBank/DDBJ whole genome shotgun (WGS) entry which is preliminary data.</text>
</comment>
<protein>
    <recommendedName>
        <fullName evidence="2 3">Single-stranded DNA-binding protein</fullName>
        <shortName evidence="2">SSB</shortName>
    </recommendedName>
</protein>
<dbReference type="InterPro" id="IPR000424">
    <property type="entry name" value="Primosome_PriB/ssb"/>
</dbReference>
<proteinExistence type="inferred from homology"/>
<dbReference type="AlphaFoldDB" id="A0A6G1U0Q0"/>
<dbReference type="Proteomes" id="UP000480425">
    <property type="component" value="Unassembled WGS sequence"/>
</dbReference>
<evidence type="ECO:0000313" key="6">
    <source>
        <dbReference type="Proteomes" id="UP000480425"/>
    </source>
</evidence>
<dbReference type="CDD" id="cd04496">
    <property type="entry name" value="SSB_OBF"/>
    <property type="match status" value="1"/>
</dbReference>
<feature type="region of interest" description="Disordered" evidence="4">
    <location>
        <begin position="109"/>
        <end position="148"/>
    </location>
</feature>
<evidence type="ECO:0000256" key="3">
    <source>
        <dbReference type="PIRNR" id="PIRNR002070"/>
    </source>
</evidence>
<organism evidence="5 6">
    <name type="scientific">Segatella copri</name>
    <dbReference type="NCBI Taxonomy" id="165179"/>
    <lineage>
        <taxon>Bacteria</taxon>
        <taxon>Pseudomonadati</taxon>
        <taxon>Bacteroidota</taxon>
        <taxon>Bacteroidia</taxon>
        <taxon>Bacteroidales</taxon>
        <taxon>Prevotellaceae</taxon>
        <taxon>Segatella</taxon>
    </lineage>
</organism>
<reference evidence="5 6" key="1">
    <citation type="submission" date="2019-09" db="EMBL/GenBank/DDBJ databases">
        <title>Distinct polysaccharide growth profiles of human intestinal Prevotella copri isolates.</title>
        <authorList>
            <person name="Fehlner-Peach H."/>
            <person name="Magnabosco C."/>
            <person name="Raghavan V."/>
            <person name="Scher J.U."/>
            <person name="Tett A."/>
            <person name="Cox L.M."/>
            <person name="Gottsegen C."/>
            <person name="Watters A."/>
            <person name="Wiltshire- Gordon J.D."/>
            <person name="Segata N."/>
            <person name="Bonneau R."/>
            <person name="Littman D.R."/>
        </authorList>
    </citation>
    <scope>NUCLEOTIDE SEQUENCE [LARGE SCALE GENOMIC DNA]</scope>
    <source>
        <strain evidence="6">iA622</strain>
    </source>
</reference>
<evidence type="ECO:0000313" key="5">
    <source>
        <dbReference type="EMBL" id="MQN80986.1"/>
    </source>
</evidence>
<dbReference type="InterPro" id="IPR011344">
    <property type="entry name" value="ssDNA-bd"/>
</dbReference>
<dbReference type="EMBL" id="VZCB01000069">
    <property type="protein sequence ID" value="MQN80986.1"/>
    <property type="molecule type" value="Genomic_DNA"/>
</dbReference>
<keyword evidence="1 2" id="KW-0238">DNA-binding</keyword>
<dbReference type="OrthoDB" id="9809878at2"/>
<dbReference type="InterPro" id="IPR012340">
    <property type="entry name" value="NA-bd_OB-fold"/>
</dbReference>
<evidence type="ECO:0000256" key="4">
    <source>
        <dbReference type="SAM" id="MobiDB-lite"/>
    </source>
</evidence>
<sequence length="148" mass="16540">MNKVMLIGNVGKEPDVHYYDADQAVAQVVLATTEKGYTLTNGTQVPDHTDWHNLVFYRALAKIVERYVHKGDKLYVEGKIRYRSYDDKQGKRRYITEIYVDNMEMLTPKSMSSSASQASQTVTPTPQPATQGASGSSQTSQSEDGLPF</sequence>
<dbReference type="PANTHER" id="PTHR10302">
    <property type="entry name" value="SINGLE-STRANDED DNA-BINDING PROTEIN"/>
    <property type="match status" value="1"/>
</dbReference>
<dbReference type="HAMAP" id="MF_00984">
    <property type="entry name" value="SSB"/>
    <property type="match status" value="1"/>
</dbReference>
<dbReference type="PIRSF" id="PIRSF002070">
    <property type="entry name" value="SSB"/>
    <property type="match status" value="1"/>
</dbReference>
<dbReference type="PANTHER" id="PTHR10302:SF27">
    <property type="entry name" value="SINGLE-STRANDED DNA-BINDING PROTEIN"/>
    <property type="match status" value="1"/>
</dbReference>
<evidence type="ECO:0000256" key="1">
    <source>
        <dbReference type="ARBA" id="ARBA00023125"/>
    </source>
</evidence>
<comment type="caution">
    <text evidence="2">Lacks conserved residue(s) required for the propagation of feature annotation.</text>
</comment>
<dbReference type="NCBIfam" id="TIGR00621">
    <property type="entry name" value="ssb"/>
    <property type="match status" value="1"/>
</dbReference>
<dbReference type="SUPFAM" id="SSF50249">
    <property type="entry name" value="Nucleic acid-binding proteins"/>
    <property type="match status" value="1"/>
</dbReference>